<comment type="caution">
    <text evidence="1">The sequence shown here is derived from an EMBL/GenBank/DDBJ whole genome shotgun (WGS) entry which is preliminary data.</text>
</comment>
<accession>A0AAD7N9A0</accession>
<sequence length="379" mass="43043">MHSPSVVATRPYIWHEVLAAFGSYDKTETGLGRLKRTQMPHIAPFVWAVFLPFHFPAGNSEKFLPLITHAVPLFTSLRAVCLGAFQTHNQPRMYRSLSKVIRTHSTIDTLSVYRMTQCADLIEKSSQATYNIELEYCHGNSDPLLLRPKGIRFMRLHNEEPQNLRTNWPADIWATLKHLNPGPCDVDLPPENHRLILFTSQRYLDQGGRPSLKSLDLSEVYPNELRPWLTLFHKVDLDAFIYNPYNEPTLETLEEILKIFPKVKRLSIGLLDPEDDSDSNSDSDDNSLEIFDLDRDVPDLLSQLTNLEHLTLTVILPDPYAVAEEGGSSGAKARDTGGRNIGPEVSFAAQRSVGLQIGIRERSRHRTVYCPQKREESEC</sequence>
<keyword evidence="2" id="KW-1185">Reference proteome</keyword>
<reference evidence="1" key="1">
    <citation type="submission" date="2023-03" db="EMBL/GenBank/DDBJ databases">
        <title>Massive genome expansion in bonnet fungi (Mycena s.s.) driven by repeated elements and novel gene families across ecological guilds.</title>
        <authorList>
            <consortium name="Lawrence Berkeley National Laboratory"/>
            <person name="Harder C.B."/>
            <person name="Miyauchi S."/>
            <person name="Viragh M."/>
            <person name="Kuo A."/>
            <person name="Thoen E."/>
            <person name="Andreopoulos B."/>
            <person name="Lu D."/>
            <person name="Skrede I."/>
            <person name="Drula E."/>
            <person name="Henrissat B."/>
            <person name="Morin E."/>
            <person name="Kohler A."/>
            <person name="Barry K."/>
            <person name="LaButti K."/>
            <person name="Morin E."/>
            <person name="Salamov A."/>
            <person name="Lipzen A."/>
            <person name="Mereny Z."/>
            <person name="Hegedus B."/>
            <person name="Baldrian P."/>
            <person name="Stursova M."/>
            <person name="Weitz H."/>
            <person name="Taylor A."/>
            <person name="Grigoriev I.V."/>
            <person name="Nagy L.G."/>
            <person name="Martin F."/>
            <person name="Kauserud H."/>
        </authorList>
    </citation>
    <scope>NUCLEOTIDE SEQUENCE</scope>
    <source>
        <strain evidence="1">CBHHK188m</strain>
    </source>
</reference>
<protein>
    <submittedName>
        <fullName evidence="1">Uncharacterized protein</fullName>
    </submittedName>
</protein>
<proteinExistence type="predicted"/>
<dbReference type="AlphaFoldDB" id="A0AAD7N9A0"/>
<dbReference type="EMBL" id="JARJLG010000083">
    <property type="protein sequence ID" value="KAJ7750081.1"/>
    <property type="molecule type" value="Genomic_DNA"/>
</dbReference>
<organism evidence="1 2">
    <name type="scientific">Mycena maculata</name>
    <dbReference type="NCBI Taxonomy" id="230809"/>
    <lineage>
        <taxon>Eukaryota</taxon>
        <taxon>Fungi</taxon>
        <taxon>Dikarya</taxon>
        <taxon>Basidiomycota</taxon>
        <taxon>Agaricomycotina</taxon>
        <taxon>Agaricomycetes</taxon>
        <taxon>Agaricomycetidae</taxon>
        <taxon>Agaricales</taxon>
        <taxon>Marasmiineae</taxon>
        <taxon>Mycenaceae</taxon>
        <taxon>Mycena</taxon>
    </lineage>
</organism>
<gene>
    <name evidence="1" type="ORF">DFH07DRAFT_828155</name>
</gene>
<name>A0AAD7N9A0_9AGAR</name>
<dbReference type="Proteomes" id="UP001215280">
    <property type="component" value="Unassembled WGS sequence"/>
</dbReference>
<evidence type="ECO:0000313" key="2">
    <source>
        <dbReference type="Proteomes" id="UP001215280"/>
    </source>
</evidence>
<evidence type="ECO:0000313" key="1">
    <source>
        <dbReference type="EMBL" id="KAJ7750081.1"/>
    </source>
</evidence>